<dbReference type="PANTHER" id="PTHR14885:SF1">
    <property type="entry name" value="CILIA- AND FLAGELLA-ASSOCIATED PROTEIN 43"/>
    <property type="match status" value="1"/>
</dbReference>
<keyword evidence="5 10" id="KW-0175">Coiled coil</keyword>
<keyword evidence="2" id="KW-0963">Cytoplasm</keyword>
<accession>A0ABQ9FJW4</accession>
<evidence type="ECO:0000256" key="3">
    <source>
        <dbReference type="ARBA" id="ARBA00022574"/>
    </source>
</evidence>
<evidence type="ECO:0000256" key="7">
    <source>
        <dbReference type="ARBA" id="ARBA00023273"/>
    </source>
</evidence>
<feature type="coiled-coil region" evidence="10">
    <location>
        <begin position="1539"/>
        <end position="1598"/>
    </location>
</feature>
<dbReference type="InterPro" id="IPR036322">
    <property type="entry name" value="WD40_repeat_dom_sf"/>
</dbReference>
<evidence type="ECO:0000256" key="5">
    <source>
        <dbReference type="ARBA" id="ARBA00023054"/>
    </source>
</evidence>
<dbReference type="Gene3D" id="2.130.10.10">
    <property type="entry name" value="YVTN repeat-like/Quinoprotein amine dehydrogenase"/>
    <property type="match status" value="3"/>
</dbReference>
<dbReference type="Proteomes" id="UP001217089">
    <property type="component" value="Unassembled WGS sequence"/>
</dbReference>
<evidence type="ECO:0000256" key="4">
    <source>
        <dbReference type="ARBA" id="ARBA00022737"/>
    </source>
</evidence>
<dbReference type="SMART" id="SM00320">
    <property type="entry name" value="WD40"/>
    <property type="match status" value="5"/>
</dbReference>
<feature type="region of interest" description="Disordered" evidence="11">
    <location>
        <begin position="953"/>
        <end position="987"/>
    </location>
</feature>
<gene>
    <name evidence="12" type="ORF">KUTeg_005490</name>
</gene>
<dbReference type="SUPFAM" id="SSF50978">
    <property type="entry name" value="WD40 repeat-like"/>
    <property type="match status" value="2"/>
</dbReference>
<reference evidence="12 13" key="1">
    <citation type="submission" date="2022-12" db="EMBL/GenBank/DDBJ databases">
        <title>Chromosome-level genome of Tegillarca granosa.</title>
        <authorList>
            <person name="Kim J."/>
        </authorList>
    </citation>
    <scope>NUCLEOTIDE SEQUENCE [LARGE SCALE GENOMIC DNA]</scope>
    <source>
        <strain evidence="12">Teg-2019</strain>
        <tissue evidence="12">Adductor muscle</tissue>
    </source>
</reference>
<feature type="coiled-coil region" evidence="10">
    <location>
        <begin position="786"/>
        <end position="887"/>
    </location>
</feature>
<comment type="subcellular location">
    <subcellularLocation>
        <location evidence="1">Cytoplasm</location>
        <location evidence="1">Cytoskeleton</location>
        <location evidence="1">Cilium axoneme</location>
    </subcellularLocation>
</comment>
<comment type="caution">
    <text evidence="12">The sequence shown here is derived from an EMBL/GenBank/DDBJ whole genome shotgun (WGS) entry which is preliminary data.</text>
</comment>
<evidence type="ECO:0000313" key="12">
    <source>
        <dbReference type="EMBL" id="KAJ8317586.1"/>
    </source>
</evidence>
<proteinExistence type="inferred from homology"/>
<evidence type="ECO:0000256" key="11">
    <source>
        <dbReference type="SAM" id="MobiDB-lite"/>
    </source>
</evidence>
<feature type="region of interest" description="Disordered" evidence="11">
    <location>
        <begin position="1092"/>
        <end position="1119"/>
    </location>
</feature>
<name>A0ABQ9FJW4_TEGGR</name>
<keyword evidence="6" id="KW-0206">Cytoskeleton</keyword>
<evidence type="ECO:0000256" key="8">
    <source>
        <dbReference type="ARBA" id="ARBA00023605"/>
    </source>
</evidence>
<feature type="coiled-coil region" evidence="10">
    <location>
        <begin position="1159"/>
        <end position="1204"/>
    </location>
</feature>
<keyword evidence="13" id="KW-1185">Reference proteome</keyword>
<sequence>MDAVGSLDLSWVQGYNGSKASYIDNDVICYICGNNVKFVAEDGAETSFNFKGQGVGPFAVHGINKAFAIAEQCLDPKIYVFVYPTFRQAGLLEGGAKLEYTNLSFSSSDYLASISGVPEKYTDSTKLCSVKVSANPITSFTFNPGNWRNICITNEKEITVWQTEQCNNKFVLLKQSVKLPPEDPNSLFEDEKDKDNAPTRASTRMTRYTIDVPKAAVAGLVGEMAERLEEIQDLTPRVVPASQAWTPSGDILIGCKGGQLIKVDGEVFKAKVLYYPPPRAQTPYSRVGSAYSLKQDSSADIQPVADDVSKMVLEGSLDCIALHRYGLYAAGQDGVLRLIDMKGEEFKVLEQCPVGVPVSSLGFSVNYRHIVLGSTQTNAYNLTFLIGYLIHFFLILDGIERLEMLLLHTCREDGEVQLWTLEKGHLVSSIFVGIQATSLAAGPLLHAVAVGTISGHVFYVDFTDVDSPRIIHGTRLYQGPVTHLTYDADGKYLFSGSDDGHVFVIDSRATKQFTPLAYTIVGGEIQSLSAAMEGETIKLAVTINTTGNKRNGTTSVVCFDISDDIMKDLKNHVRSLKGEFKDDSIKKMDLKLAIPSYGAVLADGNLYTMSQYSKKLDQIPLPEESTGKQRSTLQSLVSMNSQSKDEPLYPDAEFISHQLPGGKLQFSPHGKWLASCGTDGAVQLRALGTMDRFVSISPHDYRSGGVRFVAFSDDSQNIFTTGYDGVLTCYSWNFSSTGIGKAKSAMESARARKTRLMHLQKEEDEALKGMSLYTPPTSLSRPVSGLNEADEKERQAKEKAIEADEIYTTPTPVPPSDSTWLQVQTITAVKEEDKEYSDTKRDLRMLKQNEDLPEIEKLGRHEFDLDIEEQNKLQAEADSEVQRVRDEIEFDNLAKIYLREMIKKECWDDMKVKGRAIQAFNSILEVSNFPMKQRSERFEKLLATARKLEVEMTHKPATTTAEGDNLEDEEVDEGGKEKPSTTGSLSVNYGGDNELFISQFELHSREQKTQQIVLLEDAIFRMKNIFNKEFDDVFLKKEQEISKIKEKNKRIVKIMADLELCEDMVEPSMSILEKPERLLTVEDHEVKVEKYLTPEQRKKKEEEEKAEEERRLREKGDNARERALDMMMGGVLEIKKEDELKKDIPKPSFMLTKKEEDWSEDEQKLAKEYEKKVKDLQEEREKYHKQLETELRKLQQTIKEGMANFDDVLNQLFLKKIKIMMVIYQEELKILRIRYSLLMEEELVTQEKELARMMEHKKQMKAITAHAMMECRKNVDAFREQYDILVAEDKVMDRSFKREFNDVTALQQDQLYRLFRKKPRVPRLMTQQDSGLPNPFAERPSTARQNNQAKQALDQAIQEMDKEVNCPEGLDTSVWERFCSYRREKIENDQLMKQKALTLSEMEAFLKKRVDEDEQLKNEIDGISDTQNKLKDDRQRFNLNLEVQLLLKQGQVEVDSGSFIHDYKDSALLHRSVVEELNNNIKQLGESKIASMVESKDFRMGIIQLEWEHKKMLMNIEDFQNKMKDIQFMKVTREIQLYLNNAEQYDAKKQEEVSKLEQTILTKLKHHERKVNDKKKIIKELKKKSKHQTTENNQLETEQTELNVSVNERKHIDEVNAERRMDTGAEKRYQEIVQRRKLVDLAKAQAQEVAVLRAEVERLRMRTFPALVQVEH</sequence>
<feature type="region of interest" description="Disordered" evidence="11">
    <location>
        <begin position="1325"/>
        <end position="1349"/>
    </location>
</feature>
<comment type="similarity">
    <text evidence="8">Belongs to the CFAP43 family.</text>
</comment>
<evidence type="ECO:0000256" key="6">
    <source>
        <dbReference type="ARBA" id="ARBA00023212"/>
    </source>
</evidence>
<organism evidence="12 13">
    <name type="scientific">Tegillarca granosa</name>
    <name type="common">Malaysian cockle</name>
    <name type="synonym">Anadara granosa</name>
    <dbReference type="NCBI Taxonomy" id="220873"/>
    <lineage>
        <taxon>Eukaryota</taxon>
        <taxon>Metazoa</taxon>
        <taxon>Spiralia</taxon>
        <taxon>Lophotrochozoa</taxon>
        <taxon>Mollusca</taxon>
        <taxon>Bivalvia</taxon>
        <taxon>Autobranchia</taxon>
        <taxon>Pteriomorphia</taxon>
        <taxon>Arcoida</taxon>
        <taxon>Arcoidea</taxon>
        <taxon>Arcidae</taxon>
        <taxon>Tegillarca</taxon>
    </lineage>
</organism>
<keyword evidence="4" id="KW-0677">Repeat</keyword>
<evidence type="ECO:0000313" key="13">
    <source>
        <dbReference type="Proteomes" id="UP001217089"/>
    </source>
</evidence>
<dbReference type="Pfam" id="PF25828">
    <property type="entry name" value="CC_Cfap43"/>
    <property type="match status" value="1"/>
</dbReference>
<keyword evidence="7" id="KW-0966">Cell projection</keyword>
<evidence type="ECO:0000256" key="1">
    <source>
        <dbReference type="ARBA" id="ARBA00004430"/>
    </source>
</evidence>
<evidence type="ECO:0000256" key="9">
    <source>
        <dbReference type="ARBA" id="ARBA00023662"/>
    </source>
</evidence>
<dbReference type="InterPro" id="IPR001680">
    <property type="entry name" value="WD40_rpt"/>
</dbReference>
<dbReference type="EMBL" id="JARBDR010000246">
    <property type="protein sequence ID" value="KAJ8317586.1"/>
    <property type="molecule type" value="Genomic_DNA"/>
</dbReference>
<dbReference type="InterPro" id="IPR015943">
    <property type="entry name" value="WD40/YVTN_repeat-like_dom_sf"/>
</dbReference>
<dbReference type="PANTHER" id="PTHR14885">
    <property type="entry name" value="CILIA- AND FLAGELLA-ASSOCIATED PROTEIN 43-RELATED"/>
    <property type="match status" value="1"/>
</dbReference>
<keyword evidence="3" id="KW-0853">WD repeat</keyword>
<evidence type="ECO:0000256" key="10">
    <source>
        <dbReference type="SAM" id="Coils"/>
    </source>
</evidence>
<dbReference type="Pfam" id="PF00400">
    <property type="entry name" value="WD40"/>
    <property type="match status" value="3"/>
</dbReference>
<evidence type="ECO:0000256" key="2">
    <source>
        <dbReference type="ARBA" id="ARBA00022490"/>
    </source>
</evidence>
<protein>
    <recommendedName>
        <fullName evidence="9">Cilia- and flagella-associated protein 43</fullName>
    </recommendedName>
</protein>